<evidence type="ECO:0000313" key="7">
    <source>
        <dbReference type="EMBL" id="RWA10063.1"/>
    </source>
</evidence>
<dbReference type="PANTHER" id="PTHR24305">
    <property type="entry name" value="CYTOCHROME P450"/>
    <property type="match status" value="1"/>
</dbReference>
<dbReference type="PRINTS" id="PR00463">
    <property type="entry name" value="EP450I"/>
</dbReference>
<organism evidence="7 8">
    <name type="scientific">Xylaria grammica</name>
    <dbReference type="NCBI Taxonomy" id="363999"/>
    <lineage>
        <taxon>Eukaryota</taxon>
        <taxon>Fungi</taxon>
        <taxon>Dikarya</taxon>
        <taxon>Ascomycota</taxon>
        <taxon>Pezizomycotina</taxon>
        <taxon>Sordariomycetes</taxon>
        <taxon>Xylariomycetidae</taxon>
        <taxon>Xylariales</taxon>
        <taxon>Xylariaceae</taxon>
        <taxon>Xylaria</taxon>
    </lineage>
</organism>
<dbReference type="AlphaFoldDB" id="A0A439D6P9"/>
<proteinExistence type="inferred from homology"/>
<keyword evidence="6" id="KW-0503">Monooxygenase</keyword>
<evidence type="ECO:0000256" key="5">
    <source>
        <dbReference type="PIRSR" id="PIRSR602401-1"/>
    </source>
</evidence>
<keyword evidence="8" id="KW-1185">Reference proteome</keyword>
<dbReference type="InterPro" id="IPR050121">
    <property type="entry name" value="Cytochrome_P450_monoxygenase"/>
</dbReference>
<dbReference type="Proteomes" id="UP000286045">
    <property type="component" value="Unassembled WGS sequence"/>
</dbReference>
<dbReference type="GO" id="GO:0016705">
    <property type="term" value="F:oxidoreductase activity, acting on paired donors, with incorporation or reduction of molecular oxygen"/>
    <property type="evidence" value="ECO:0007669"/>
    <property type="project" value="InterPro"/>
</dbReference>
<keyword evidence="6" id="KW-0560">Oxidoreductase</keyword>
<dbReference type="InterPro" id="IPR017972">
    <property type="entry name" value="Cyt_P450_CS"/>
</dbReference>
<dbReference type="InterPro" id="IPR036396">
    <property type="entry name" value="Cyt_P450_sf"/>
</dbReference>
<evidence type="ECO:0000256" key="2">
    <source>
        <dbReference type="ARBA" id="ARBA00022617"/>
    </source>
</evidence>
<evidence type="ECO:0000256" key="1">
    <source>
        <dbReference type="ARBA" id="ARBA00001971"/>
    </source>
</evidence>
<dbReference type="GO" id="GO:0004497">
    <property type="term" value="F:monooxygenase activity"/>
    <property type="evidence" value="ECO:0007669"/>
    <property type="project" value="UniProtKB-KW"/>
</dbReference>
<name>A0A439D6P9_9PEZI</name>
<dbReference type="Gene3D" id="1.10.630.10">
    <property type="entry name" value="Cytochrome P450"/>
    <property type="match status" value="1"/>
</dbReference>
<dbReference type="GO" id="GO:0020037">
    <property type="term" value="F:heme binding"/>
    <property type="evidence" value="ECO:0007669"/>
    <property type="project" value="InterPro"/>
</dbReference>
<sequence>MLDTASSPLTIEGHYIPPRTEIGVNTYALHHNAEYFPEPFVFKPERWLPGGAAANPTAKAAFIPFSVGPRACIGKAMAYLEASLVVAKTMWYYDFERISGPREGFVDRGGQDGGVYPIGDMLVASHDGPCASGR</sequence>
<evidence type="ECO:0000256" key="4">
    <source>
        <dbReference type="ARBA" id="ARBA00023004"/>
    </source>
</evidence>
<keyword evidence="4 5" id="KW-0408">Iron</keyword>
<evidence type="ECO:0000313" key="8">
    <source>
        <dbReference type="Proteomes" id="UP000286045"/>
    </source>
</evidence>
<dbReference type="PROSITE" id="PS00086">
    <property type="entry name" value="CYTOCHROME_P450"/>
    <property type="match status" value="1"/>
</dbReference>
<dbReference type="GO" id="GO:0005506">
    <property type="term" value="F:iron ion binding"/>
    <property type="evidence" value="ECO:0007669"/>
    <property type="project" value="InterPro"/>
</dbReference>
<dbReference type="STRING" id="363999.A0A439D6P9"/>
<dbReference type="EMBL" id="RYZI01000128">
    <property type="protein sequence ID" value="RWA10063.1"/>
    <property type="molecule type" value="Genomic_DNA"/>
</dbReference>
<comment type="similarity">
    <text evidence="6">Belongs to the cytochrome P450 family.</text>
</comment>
<reference evidence="7 8" key="1">
    <citation type="submission" date="2018-12" db="EMBL/GenBank/DDBJ databases">
        <title>Draft genome sequence of Xylaria grammica IHI A82.</title>
        <authorList>
            <person name="Buettner E."/>
            <person name="Kellner H."/>
        </authorList>
    </citation>
    <scope>NUCLEOTIDE SEQUENCE [LARGE SCALE GENOMIC DNA]</scope>
    <source>
        <strain evidence="7 8">IHI A82</strain>
    </source>
</reference>
<gene>
    <name evidence="7" type="ORF">EKO27_g5035</name>
</gene>
<comment type="cofactor">
    <cofactor evidence="1 5">
        <name>heme</name>
        <dbReference type="ChEBI" id="CHEBI:30413"/>
    </cofactor>
</comment>
<protein>
    <recommendedName>
        <fullName evidence="9">Cytochrome P450</fullName>
    </recommendedName>
</protein>
<feature type="binding site" description="axial binding residue" evidence="5">
    <location>
        <position position="72"/>
    </location>
    <ligand>
        <name>heme</name>
        <dbReference type="ChEBI" id="CHEBI:30413"/>
    </ligand>
    <ligandPart>
        <name>Fe</name>
        <dbReference type="ChEBI" id="CHEBI:18248"/>
    </ligandPart>
</feature>
<evidence type="ECO:0000256" key="6">
    <source>
        <dbReference type="RuleBase" id="RU000461"/>
    </source>
</evidence>
<dbReference type="Pfam" id="PF00067">
    <property type="entry name" value="p450"/>
    <property type="match status" value="1"/>
</dbReference>
<accession>A0A439D6P9</accession>
<dbReference type="InterPro" id="IPR001128">
    <property type="entry name" value="Cyt_P450"/>
</dbReference>
<evidence type="ECO:0000256" key="3">
    <source>
        <dbReference type="ARBA" id="ARBA00022723"/>
    </source>
</evidence>
<keyword evidence="3 5" id="KW-0479">Metal-binding</keyword>
<evidence type="ECO:0008006" key="9">
    <source>
        <dbReference type="Google" id="ProtNLM"/>
    </source>
</evidence>
<comment type="caution">
    <text evidence="7">The sequence shown here is derived from an EMBL/GenBank/DDBJ whole genome shotgun (WGS) entry which is preliminary data.</text>
</comment>
<dbReference type="InterPro" id="IPR002401">
    <property type="entry name" value="Cyt_P450_E_grp-I"/>
</dbReference>
<keyword evidence="2 5" id="KW-0349">Heme</keyword>
<dbReference type="PANTHER" id="PTHR24305:SF226">
    <property type="entry name" value="CYTOCHROME P450 MONOOXYGENASE"/>
    <property type="match status" value="1"/>
</dbReference>
<dbReference type="SUPFAM" id="SSF48264">
    <property type="entry name" value="Cytochrome P450"/>
    <property type="match status" value="1"/>
</dbReference>